<feature type="transmembrane region" description="Helical" evidence="2">
    <location>
        <begin position="21"/>
        <end position="41"/>
    </location>
</feature>
<reference evidence="4" key="1">
    <citation type="journal article" date="2019" name="Int. J. Syst. Evol. Microbiol.">
        <title>The Global Catalogue of Microorganisms (GCM) 10K type strain sequencing project: providing services to taxonomists for standard genome sequencing and annotation.</title>
        <authorList>
            <consortium name="The Broad Institute Genomics Platform"/>
            <consortium name="The Broad Institute Genome Sequencing Center for Infectious Disease"/>
            <person name="Wu L."/>
            <person name="Ma J."/>
        </authorList>
    </citation>
    <scope>NUCLEOTIDE SEQUENCE [LARGE SCALE GENOMIC DNA]</scope>
    <source>
        <strain evidence="4">NBRC 108730</strain>
    </source>
</reference>
<keyword evidence="2" id="KW-0812">Transmembrane</keyword>
<keyword evidence="2" id="KW-1133">Transmembrane helix</keyword>
<accession>A0ABQ6JI73</accession>
<gene>
    <name evidence="3" type="ORF">GCM10025868_17310</name>
</gene>
<feature type="region of interest" description="Disordered" evidence="1">
    <location>
        <begin position="165"/>
        <end position="192"/>
    </location>
</feature>
<feature type="transmembrane region" description="Helical" evidence="2">
    <location>
        <begin position="53"/>
        <end position="73"/>
    </location>
</feature>
<keyword evidence="2" id="KW-0472">Membrane</keyword>
<dbReference type="EMBL" id="BSUZ01000001">
    <property type="protein sequence ID" value="GMA86481.1"/>
    <property type="molecule type" value="Genomic_DNA"/>
</dbReference>
<name>A0ABQ6JI73_9ACTN</name>
<evidence type="ECO:0000313" key="3">
    <source>
        <dbReference type="EMBL" id="GMA86481.1"/>
    </source>
</evidence>
<dbReference type="Proteomes" id="UP001157017">
    <property type="component" value="Unassembled WGS sequence"/>
</dbReference>
<proteinExistence type="predicted"/>
<evidence type="ECO:0000256" key="1">
    <source>
        <dbReference type="SAM" id="MobiDB-lite"/>
    </source>
</evidence>
<keyword evidence="4" id="KW-1185">Reference proteome</keyword>
<organism evidence="3 4">
    <name type="scientific">Angustibacter aerolatus</name>
    <dbReference type="NCBI Taxonomy" id="1162965"/>
    <lineage>
        <taxon>Bacteria</taxon>
        <taxon>Bacillati</taxon>
        <taxon>Actinomycetota</taxon>
        <taxon>Actinomycetes</taxon>
        <taxon>Kineosporiales</taxon>
        <taxon>Kineosporiaceae</taxon>
    </lineage>
</organism>
<sequence length="192" mass="20844">MTAVARRAAPDVDPGWAPRPLLSLGVRFVQYGVPLAVGLLGSRLLGHLLHPVLSGWTAAMVVLLASVVLSLLASRLTMRLGPLALLLKMTMIFPDRAPSRLKVARRSTSVHEIRQRLATGAPDEQEAAVTMLALVTALAKHDKHTRGHSERVRLFCDLLAKEPRPHRGGRRPAALVGARARHRQGSRSLPPC</sequence>
<evidence type="ECO:0000313" key="4">
    <source>
        <dbReference type="Proteomes" id="UP001157017"/>
    </source>
</evidence>
<evidence type="ECO:0000256" key="2">
    <source>
        <dbReference type="SAM" id="Phobius"/>
    </source>
</evidence>
<comment type="caution">
    <text evidence="3">The sequence shown here is derived from an EMBL/GenBank/DDBJ whole genome shotgun (WGS) entry which is preliminary data.</text>
</comment>
<protein>
    <submittedName>
        <fullName evidence="3">Uncharacterized protein</fullName>
    </submittedName>
</protein>